<keyword evidence="2" id="KW-1185">Reference proteome</keyword>
<evidence type="ECO:0000313" key="2">
    <source>
        <dbReference type="Proteomes" id="UP000198287"/>
    </source>
</evidence>
<protein>
    <submittedName>
        <fullName evidence="1">RCC1 and BTB domain-containing protein 1</fullName>
    </submittedName>
</protein>
<organism evidence="1 2">
    <name type="scientific">Folsomia candida</name>
    <name type="common">Springtail</name>
    <dbReference type="NCBI Taxonomy" id="158441"/>
    <lineage>
        <taxon>Eukaryota</taxon>
        <taxon>Metazoa</taxon>
        <taxon>Ecdysozoa</taxon>
        <taxon>Arthropoda</taxon>
        <taxon>Hexapoda</taxon>
        <taxon>Collembola</taxon>
        <taxon>Entomobryomorpha</taxon>
        <taxon>Isotomoidea</taxon>
        <taxon>Isotomidae</taxon>
        <taxon>Proisotominae</taxon>
        <taxon>Folsomia</taxon>
    </lineage>
</organism>
<name>A0A226D1J4_FOLCA</name>
<dbReference type="Proteomes" id="UP000198287">
    <property type="component" value="Unassembled WGS sequence"/>
</dbReference>
<accession>A0A226D1J4</accession>
<gene>
    <name evidence="1" type="ORF">Fcan01_25799</name>
</gene>
<comment type="caution">
    <text evidence="1">The sequence shown here is derived from an EMBL/GenBank/DDBJ whole genome shotgun (WGS) entry which is preliminary data.</text>
</comment>
<dbReference type="InterPro" id="IPR009091">
    <property type="entry name" value="RCC1/BLIP-II"/>
</dbReference>
<dbReference type="Gene3D" id="2.130.10.30">
    <property type="entry name" value="Regulator of chromosome condensation 1/beta-lactamase-inhibitor protein II"/>
    <property type="match status" value="1"/>
</dbReference>
<dbReference type="AlphaFoldDB" id="A0A226D1J4"/>
<sequence length="228" mass="24800">MGSSSSLPGIIPEKKLKIWKVFSDPRPEGEEILKMAKLAHAQKSKGFIVTMADETYYFLIDDHGGRKITRIAGLCGVQVKEFIVGSSGRTFALTNDGQLYSPDLVTGSLTGEKVVQMASTGMRALALTLRGDVHHWFLERSPTVIAKEKFDYKKVTSVACNAYLSVALSEDGQAKTFVQMLNTLYCLSSTLGQEKVPQKSAVSTSSPIKKITASKSTIFALTVDGTMH</sequence>
<reference evidence="1 2" key="1">
    <citation type="submission" date="2015-12" db="EMBL/GenBank/DDBJ databases">
        <title>The genome of Folsomia candida.</title>
        <authorList>
            <person name="Faddeeva A."/>
            <person name="Derks M.F."/>
            <person name="Anvar Y."/>
            <person name="Smit S."/>
            <person name="Van Straalen N."/>
            <person name="Roelofs D."/>
        </authorList>
    </citation>
    <scope>NUCLEOTIDE SEQUENCE [LARGE SCALE GENOMIC DNA]</scope>
    <source>
        <strain evidence="1 2">VU population</strain>
        <tissue evidence="1">Whole body</tissue>
    </source>
</reference>
<dbReference type="SUPFAM" id="SSF50985">
    <property type="entry name" value="RCC1/BLIP-II"/>
    <property type="match status" value="1"/>
</dbReference>
<dbReference type="EMBL" id="LNIX01000038">
    <property type="protein sequence ID" value="OXA39465.1"/>
    <property type="molecule type" value="Genomic_DNA"/>
</dbReference>
<evidence type="ECO:0000313" key="1">
    <source>
        <dbReference type="EMBL" id="OXA39465.1"/>
    </source>
</evidence>
<proteinExistence type="predicted"/>